<accession>A0A8X6PKN5</accession>
<dbReference type="Proteomes" id="UP000887013">
    <property type="component" value="Unassembled WGS sequence"/>
</dbReference>
<sequence length="83" mass="9619">MRAVFLIFLLIAFIAMAMAAVHHHKVQKYVLRIHNRSILVVEILFLIELQVLATKFSVNFNLPPMENTSDLCQKFLYVQCQEG</sequence>
<keyword evidence="1" id="KW-0732">Signal</keyword>
<evidence type="ECO:0000256" key="1">
    <source>
        <dbReference type="SAM" id="SignalP"/>
    </source>
</evidence>
<evidence type="ECO:0000313" key="3">
    <source>
        <dbReference type="Proteomes" id="UP000887013"/>
    </source>
</evidence>
<proteinExistence type="predicted"/>
<organism evidence="2 3">
    <name type="scientific">Nephila pilipes</name>
    <name type="common">Giant wood spider</name>
    <name type="synonym">Nephila maculata</name>
    <dbReference type="NCBI Taxonomy" id="299642"/>
    <lineage>
        <taxon>Eukaryota</taxon>
        <taxon>Metazoa</taxon>
        <taxon>Ecdysozoa</taxon>
        <taxon>Arthropoda</taxon>
        <taxon>Chelicerata</taxon>
        <taxon>Arachnida</taxon>
        <taxon>Araneae</taxon>
        <taxon>Araneomorphae</taxon>
        <taxon>Entelegynae</taxon>
        <taxon>Araneoidea</taxon>
        <taxon>Nephilidae</taxon>
        <taxon>Nephila</taxon>
    </lineage>
</organism>
<reference evidence="2" key="1">
    <citation type="submission" date="2020-08" db="EMBL/GenBank/DDBJ databases">
        <title>Multicomponent nature underlies the extraordinary mechanical properties of spider dragline silk.</title>
        <authorList>
            <person name="Kono N."/>
            <person name="Nakamura H."/>
            <person name="Mori M."/>
            <person name="Yoshida Y."/>
            <person name="Ohtoshi R."/>
            <person name="Malay A.D."/>
            <person name="Moran D.A.P."/>
            <person name="Tomita M."/>
            <person name="Numata K."/>
            <person name="Arakawa K."/>
        </authorList>
    </citation>
    <scope>NUCLEOTIDE SEQUENCE</scope>
</reference>
<evidence type="ECO:0008006" key="4">
    <source>
        <dbReference type="Google" id="ProtNLM"/>
    </source>
</evidence>
<keyword evidence="3" id="KW-1185">Reference proteome</keyword>
<feature type="signal peptide" evidence="1">
    <location>
        <begin position="1"/>
        <end position="19"/>
    </location>
</feature>
<dbReference type="EMBL" id="BMAW01020616">
    <property type="protein sequence ID" value="GFT69060.1"/>
    <property type="molecule type" value="Genomic_DNA"/>
</dbReference>
<gene>
    <name evidence="2" type="ORF">NPIL_614091</name>
</gene>
<protein>
    <recommendedName>
        <fullName evidence="4">Secreted protein</fullName>
    </recommendedName>
</protein>
<name>A0A8X6PKN5_NEPPI</name>
<evidence type="ECO:0000313" key="2">
    <source>
        <dbReference type="EMBL" id="GFT69060.1"/>
    </source>
</evidence>
<feature type="chain" id="PRO_5036453194" description="Secreted protein" evidence="1">
    <location>
        <begin position="20"/>
        <end position="83"/>
    </location>
</feature>
<dbReference type="AlphaFoldDB" id="A0A8X6PKN5"/>
<comment type="caution">
    <text evidence="2">The sequence shown here is derived from an EMBL/GenBank/DDBJ whole genome shotgun (WGS) entry which is preliminary data.</text>
</comment>